<dbReference type="GO" id="GO:0140359">
    <property type="term" value="F:ABC-type transporter activity"/>
    <property type="evidence" value="ECO:0007669"/>
    <property type="project" value="InterPro"/>
</dbReference>
<dbReference type="Gene3D" id="1.10.3080.10">
    <property type="entry name" value="Clc chloride channel"/>
    <property type="match status" value="1"/>
</dbReference>
<evidence type="ECO:0000313" key="8">
    <source>
        <dbReference type="Proteomes" id="UP001157418"/>
    </source>
</evidence>
<dbReference type="AlphaFoldDB" id="A0AAU9PK63"/>
<dbReference type="PANTHER" id="PTHR46063:SF1">
    <property type="entry name" value="KELCH DOMAIN-CONTAINING PROTEIN 4"/>
    <property type="match status" value="1"/>
</dbReference>
<dbReference type="Pfam" id="PF12698">
    <property type="entry name" value="ABC2_membrane_3"/>
    <property type="match status" value="1"/>
</dbReference>
<keyword evidence="3 5" id="KW-1133">Transmembrane helix</keyword>
<feature type="domain" description="ABC-2 type transporter transmembrane" evidence="6">
    <location>
        <begin position="234"/>
        <end position="403"/>
    </location>
</feature>
<evidence type="ECO:0000313" key="7">
    <source>
        <dbReference type="EMBL" id="CAH1449940.1"/>
    </source>
</evidence>
<accession>A0AAU9PK63</accession>
<dbReference type="Proteomes" id="UP001157418">
    <property type="component" value="Unassembled WGS sequence"/>
</dbReference>
<dbReference type="PANTHER" id="PTHR46063">
    <property type="entry name" value="KELCH DOMAIN-CONTAINING PROTEIN"/>
    <property type="match status" value="1"/>
</dbReference>
<gene>
    <name evidence="7" type="ORF">LVIROSA_LOCUS35394</name>
</gene>
<reference evidence="7 8" key="1">
    <citation type="submission" date="2022-01" db="EMBL/GenBank/DDBJ databases">
        <authorList>
            <person name="Xiong W."/>
            <person name="Schranz E."/>
        </authorList>
    </citation>
    <scope>NUCLEOTIDE SEQUENCE [LARGE SCALE GENOMIC DNA]</scope>
</reference>
<name>A0AAU9PK63_9ASTR</name>
<protein>
    <recommendedName>
        <fullName evidence="6">ABC-2 type transporter transmembrane domain-containing protein</fullName>
    </recommendedName>
</protein>
<evidence type="ECO:0000256" key="1">
    <source>
        <dbReference type="ARBA" id="ARBA00004141"/>
    </source>
</evidence>
<evidence type="ECO:0000256" key="2">
    <source>
        <dbReference type="ARBA" id="ARBA00022692"/>
    </source>
</evidence>
<evidence type="ECO:0000256" key="4">
    <source>
        <dbReference type="ARBA" id="ARBA00023136"/>
    </source>
</evidence>
<dbReference type="GO" id="GO:0016020">
    <property type="term" value="C:membrane"/>
    <property type="evidence" value="ECO:0007669"/>
    <property type="project" value="UniProtKB-SubCell"/>
</dbReference>
<keyword evidence="8" id="KW-1185">Reference proteome</keyword>
<sequence length="408" mass="44604">MFIRHKVIDTADDASASGVVAVGLDLGKEGPLVHIVACIASLLGQGGPDDCKFIPQAPPDGPLIKRCGEMARKLRFLKDQMPKAVLCHCLEVKKGGMPPGPRAGFSMCVHKKRTMLFGEVFDMEAEGDVLMSFPTDGGTGGGAPGDGPIMLVLAPTRELDSIFQNNEQKDNQNFLTTETTIVWPLAFKKKSRLAHPDQPSITFTTSNFNPLLSGEGGGGPIPFDLSLPIAKQNDDGSIGYSVLPNNTCQHAAPTFVNLMNAVILRLATHNENMTIQIRNHPMPMTESQHLQHQDLDAFSVTIVVYLNSDFIRASFVVPIVKEHEVKVKHQQLISGVSILSYWVSTHIWDIISFLVPSLFAIILFYIFGSEQFIGNGVIFPTVLILLEYGFATASSTYCLTFFSRILLC</sequence>
<proteinExistence type="predicted"/>
<dbReference type="SUPFAM" id="SSF81340">
    <property type="entry name" value="Clc chloride channel"/>
    <property type="match status" value="1"/>
</dbReference>
<evidence type="ECO:0000256" key="3">
    <source>
        <dbReference type="ARBA" id="ARBA00022989"/>
    </source>
</evidence>
<feature type="transmembrane region" description="Helical" evidence="5">
    <location>
        <begin position="347"/>
        <end position="368"/>
    </location>
</feature>
<dbReference type="EMBL" id="CAKMRJ010005634">
    <property type="protein sequence ID" value="CAH1449940.1"/>
    <property type="molecule type" value="Genomic_DNA"/>
</dbReference>
<evidence type="ECO:0000259" key="6">
    <source>
        <dbReference type="Pfam" id="PF12698"/>
    </source>
</evidence>
<dbReference type="InterPro" id="IPR013525">
    <property type="entry name" value="ABC2_TM"/>
</dbReference>
<comment type="subcellular location">
    <subcellularLocation>
        <location evidence="1">Membrane</location>
        <topology evidence="1">Multi-pass membrane protein</topology>
    </subcellularLocation>
</comment>
<dbReference type="InterPro" id="IPR014743">
    <property type="entry name" value="Cl-channel_core"/>
</dbReference>
<keyword evidence="2 5" id="KW-0812">Transmembrane</keyword>
<organism evidence="7 8">
    <name type="scientific">Lactuca virosa</name>
    <dbReference type="NCBI Taxonomy" id="75947"/>
    <lineage>
        <taxon>Eukaryota</taxon>
        <taxon>Viridiplantae</taxon>
        <taxon>Streptophyta</taxon>
        <taxon>Embryophyta</taxon>
        <taxon>Tracheophyta</taxon>
        <taxon>Spermatophyta</taxon>
        <taxon>Magnoliopsida</taxon>
        <taxon>eudicotyledons</taxon>
        <taxon>Gunneridae</taxon>
        <taxon>Pentapetalae</taxon>
        <taxon>asterids</taxon>
        <taxon>campanulids</taxon>
        <taxon>Asterales</taxon>
        <taxon>Asteraceae</taxon>
        <taxon>Cichorioideae</taxon>
        <taxon>Cichorieae</taxon>
        <taxon>Lactucinae</taxon>
        <taxon>Lactuca</taxon>
    </lineage>
</organism>
<comment type="caution">
    <text evidence="7">The sequence shown here is derived from an EMBL/GenBank/DDBJ whole genome shotgun (WGS) entry which is preliminary data.</text>
</comment>
<dbReference type="InterPro" id="IPR052588">
    <property type="entry name" value="Kelch_domain_protein"/>
</dbReference>
<keyword evidence="4 5" id="KW-0472">Membrane</keyword>
<evidence type="ECO:0000256" key="5">
    <source>
        <dbReference type="SAM" id="Phobius"/>
    </source>
</evidence>